<dbReference type="Proteomes" id="UP000070544">
    <property type="component" value="Unassembled WGS sequence"/>
</dbReference>
<evidence type="ECO:0000313" key="3">
    <source>
        <dbReference type="Proteomes" id="UP000070544"/>
    </source>
</evidence>
<gene>
    <name evidence="2" type="ORF">M427DRAFT_230622</name>
</gene>
<feature type="compositionally biased region" description="Basic residues" evidence="1">
    <location>
        <begin position="134"/>
        <end position="154"/>
    </location>
</feature>
<feature type="compositionally biased region" description="Pro residues" evidence="1">
    <location>
        <begin position="8"/>
        <end position="38"/>
    </location>
</feature>
<protein>
    <submittedName>
        <fullName evidence="2">Uncharacterized protein</fullName>
    </submittedName>
</protein>
<reference evidence="2 3" key="1">
    <citation type="journal article" date="2015" name="Genome Biol. Evol.">
        <title>Phylogenomic analyses indicate that early fungi evolved digesting cell walls of algal ancestors of land plants.</title>
        <authorList>
            <person name="Chang Y."/>
            <person name="Wang S."/>
            <person name="Sekimoto S."/>
            <person name="Aerts A.L."/>
            <person name="Choi C."/>
            <person name="Clum A."/>
            <person name="LaButti K.M."/>
            <person name="Lindquist E.A."/>
            <person name="Yee Ngan C."/>
            <person name="Ohm R.A."/>
            <person name="Salamov A.A."/>
            <person name="Grigoriev I.V."/>
            <person name="Spatafora J.W."/>
            <person name="Berbee M.L."/>
        </authorList>
    </citation>
    <scope>NUCLEOTIDE SEQUENCE [LARGE SCALE GENOMIC DNA]</scope>
    <source>
        <strain evidence="2 3">JEL478</strain>
    </source>
</reference>
<sequence>MSNKAAVPRPPAQTSPNRPPRPPQTQRPPVVQPPPLPRSTPSQPLHLPLPQRSVQQSLLADVGSPLDDEHGDPFETQGDNQVDPEKELAQIASQTETVIKDIELPHPPRPSTHRMISHLSLGRTLLASAPQVRQLRRRREGSRCGTRKASKRGGRLSMGSSNGEEKSPVDSRVS</sequence>
<accession>A0A138ZY27</accession>
<feature type="compositionally biased region" description="Basic and acidic residues" evidence="1">
    <location>
        <begin position="163"/>
        <end position="174"/>
    </location>
</feature>
<feature type="region of interest" description="Disordered" evidence="1">
    <location>
        <begin position="1"/>
        <end position="84"/>
    </location>
</feature>
<name>A0A138ZY27_GONPJ</name>
<evidence type="ECO:0000313" key="2">
    <source>
        <dbReference type="EMBL" id="KXS09394.1"/>
    </source>
</evidence>
<evidence type="ECO:0000256" key="1">
    <source>
        <dbReference type="SAM" id="MobiDB-lite"/>
    </source>
</evidence>
<proteinExistence type="predicted"/>
<dbReference type="AlphaFoldDB" id="A0A138ZY27"/>
<dbReference type="EMBL" id="KQ965865">
    <property type="protein sequence ID" value="KXS09394.1"/>
    <property type="molecule type" value="Genomic_DNA"/>
</dbReference>
<organism evidence="2 3">
    <name type="scientific">Gonapodya prolifera (strain JEL478)</name>
    <name type="common">Monoblepharis prolifera</name>
    <dbReference type="NCBI Taxonomy" id="1344416"/>
    <lineage>
        <taxon>Eukaryota</taxon>
        <taxon>Fungi</taxon>
        <taxon>Fungi incertae sedis</taxon>
        <taxon>Chytridiomycota</taxon>
        <taxon>Chytridiomycota incertae sedis</taxon>
        <taxon>Monoblepharidomycetes</taxon>
        <taxon>Monoblepharidales</taxon>
        <taxon>Gonapodyaceae</taxon>
        <taxon>Gonapodya</taxon>
    </lineage>
</organism>
<feature type="region of interest" description="Disordered" evidence="1">
    <location>
        <begin position="128"/>
        <end position="174"/>
    </location>
</feature>
<keyword evidence="3" id="KW-1185">Reference proteome</keyword>